<name>A0A6I9SB01_ELAGV</name>
<keyword evidence="1" id="KW-1185">Reference proteome</keyword>
<organism evidence="1 2">
    <name type="scientific">Elaeis guineensis var. tenera</name>
    <name type="common">Oil palm</name>
    <dbReference type="NCBI Taxonomy" id="51953"/>
    <lineage>
        <taxon>Eukaryota</taxon>
        <taxon>Viridiplantae</taxon>
        <taxon>Streptophyta</taxon>
        <taxon>Embryophyta</taxon>
        <taxon>Tracheophyta</taxon>
        <taxon>Spermatophyta</taxon>
        <taxon>Magnoliopsida</taxon>
        <taxon>Liliopsida</taxon>
        <taxon>Arecaceae</taxon>
        <taxon>Arecoideae</taxon>
        <taxon>Cocoseae</taxon>
        <taxon>Elaeidinae</taxon>
        <taxon>Elaeis</taxon>
    </lineage>
</organism>
<dbReference type="InterPro" id="IPR027417">
    <property type="entry name" value="P-loop_NTPase"/>
</dbReference>
<evidence type="ECO:0000313" key="2">
    <source>
        <dbReference type="RefSeq" id="XP_010940207.1"/>
    </source>
</evidence>
<evidence type="ECO:0000313" key="1">
    <source>
        <dbReference type="Proteomes" id="UP000504607"/>
    </source>
</evidence>
<dbReference type="InParanoid" id="A0A6I9SB01"/>
<dbReference type="OrthoDB" id="1876408at2759"/>
<dbReference type="FunCoup" id="A0A6I9SB01">
    <property type="interactions" value="130"/>
</dbReference>
<proteinExistence type="predicted"/>
<protein>
    <submittedName>
        <fullName evidence="2">Uncharacterized protein LOC105058847</fullName>
    </submittedName>
</protein>
<dbReference type="Proteomes" id="UP000504607">
    <property type="component" value="Chromosome 15"/>
</dbReference>
<dbReference type="RefSeq" id="XP_010940207.1">
    <property type="nucleotide sequence ID" value="XM_010941905.1"/>
</dbReference>
<accession>A0A6I9SB01</accession>
<dbReference type="Gene3D" id="3.40.50.300">
    <property type="entry name" value="P-loop containing nucleotide triphosphate hydrolases"/>
    <property type="match status" value="1"/>
</dbReference>
<reference evidence="2" key="1">
    <citation type="submission" date="2025-08" db="UniProtKB">
        <authorList>
            <consortium name="RefSeq"/>
        </authorList>
    </citation>
    <scope>IDENTIFICATION</scope>
</reference>
<dbReference type="AlphaFoldDB" id="A0A6I9SB01"/>
<gene>
    <name evidence="2" type="primary">LOC105058847</name>
</gene>
<sequence>MQRPSLRLLTKLAAAAVTGAAALLAFRRQNQDEAVVSLRREIRDALLLIRRDNGCPTAVPPAVLVTGFRAHGKSSFVNTACRALAGETGPLLLRTETAPPGPRSATIARRVVRAKVAAGEGEEQEEDAVVELVDAPALPEAVRLTRGDVEAALVGGKGGDGAAPAPECVVLVLRCGGPAKERNLAVRKLPDIASAVRERGLNLVVVLTHKKAIQNTQEAEELRREVAFKARTDCVYFIENYTSSNMLNIRHPSIIKNGFETHFTVLTIVRQCIEFSKLYRSHSSQKSCVDKN</sequence>